<dbReference type="OrthoDB" id="512356at2759"/>
<feature type="region of interest" description="Disordered" evidence="2">
    <location>
        <begin position="289"/>
        <end position="362"/>
    </location>
</feature>
<dbReference type="AlphaFoldDB" id="A0A182EB72"/>
<evidence type="ECO:0000313" key="3">
    <source>
        <dbReference type="EMBL" id="VDK76879.1"/>
    </source>
</evidence>
<dbReference type="GO" id="GO:0072669">
    <property type="term" value="C:tRNA-splicing ligase complex"/>
    <property type="evidence" value="ECO:0007669"/>
    <property type="project" value="TreeGrafter"/>
</dbReference>
<feature type="region of interest" description="Disordered" evidence="2">
    <location>
        <begin position="414"/>
        <end position="440"/>
    </location>
</feature>
<protein>
    <submittedName>
        <fullName evidence="5">Protein FAM98A</fullName>
    </submittedName>
</protein>
<keyword evidence="4" id="KW-1185">Reference proteome</keyword>
<organism evidence="5">
    <name type="scientific">Onchocerca ochengi</name>
    <name type="common">Filarial nematode worm</name>
    <dbReference type="NCBI Taxonomy" id="42157"/>
    <lineage>
        <taxon>Eukaryota</taxon>
        <taxon>Metazoa</taxon>
        <taxon>Ecdysozoa</taxon>
        <taxon>Nematoda</taxon>
        <taxon>Chromadorea</taxon>
        <taxon>Rhabditida</taxon>
        <taxon>Spirurina</taxon>
        <taxon>Spiruromorpha</taxon>
        <taxon>Filarioidea</taxon>
        <taxon>Onchocercidae</taxon>
        <taxon>Onchocerca</taxon>
    </lineage>
</organism>
<dbReference type="PANTHER" id="PTHR31353:SF1">
    <property type="entry name" value="PROTEIN FAM98B"/>
    <property type="match status" value="1"/>
</dbReference>
<feature type="compositionally biased region" description="Basic and acidic residues" evidence="2">
    <location>
        <begin position="299"/>
        <end position="309"/>
    </location>
</feature>
<evidence type="ECO:0000256" key="1">
    <source>
        <dbReference type="ARBA" id="ARBA00007218"/>
    </source>
</evidence>
<reference evidence="5" key="1">
    <citation type="submission" date="2016-06" db="UniProtKB">
        <authorList>
            <consortium name="WormBaseParasite"/>
        </authorList>
    </citation>
    <scope>IDENTIFICATION</scope>
</reference>
<dbReference type="Pfam" id="PF10239">
    <property type="entry name" value="DUF2465"/>
    <property type="match status" value="1"/>
</dbReference>
<dbReference type="STRING" id="42157.A0A182EB72"/>
<accession>A0A182EB72</accession>
<evidence type="ECO:0000313" key="5">
    <source>
        <dbReference type="WBParaSite" id="nOo.2.0.1.t05304-RA"/>
    </source>
</evidence>
<reference evidence="3 4" key="2">
    <citation type="submission" date="2018-08" db="EMBL/GenBank/DDBJ databases">
        <authorList>
            <person name="Laetsch R D."/>
            <person name="Stevens L."/>
            <person name="Kumar S."/>
            <person name="Blaxter L. M."/>
        </authorList>
    </citation>
    <scope>NUCLEOTIDE SEQUENCE [LARGE SCALE GENOMIC DNA]</scope>
</reference>
<dbReference type="InterPro" id="IPR018797">
    <property type="entry name" value="FAM98"/>
</dbReference>
<dbReference type="WBParaSite" id="nOo.2.0.1.t05304-RA">
    <property type="protein sequence ID" value="nOo.2.0.1.t05304-RA"/>
    <property type="gene ID" value="nOo.2.0.1.g05304"/>
</dbReference>
<name>A0A182EB72_ONCOC</name>
<comment type="similarity">
    <text evidence="1">Belongs to the FAM98 family.</text>
</comment>
<dbReference type="Proteomes" id="UP000271087">
    <property type="component" value="Unassembled WGS sequence"/>
</dbReference>
<feature type="compositionally biased region" description="Basic and acidic residues" evidence="2">
    <location>
        <begin position="321"/>
        <end position="341"/>
    </location>
</feature>
<evidence type="ECO:0000256" key="2">
    <source>
        <dbReference type="SAM" id="MobiDB-lite"/>
    </source>
</evidence>
<evidence type="ECO:0000313" key="4">
    <source>
        <dbReference type="Proteomes" id="UP000271087"/>
    </source>
</evidence>
<dbReference type="EMBL" id="UYRW01001377">
    <property type="protein sequence ID" value="VDK76879.1"/>
    <property type="molecule type" value="Genomic_DNA"/>
</dbReference>
<gene>
    <name evidence="3" type="ORF">NOO_LOCUS5304</name>
</gene>
<dbReference type="PANTHER" id="PTHR31353">
    <property type="entry name" value="FAM98"/>
    <property type="match status" value="1"/>
</dbReference>
<sequence>MDGISRNHRSYIASEIASFGFNIFPPEELEDVQKAGIENLRFCKLIEWMCNEISVLYGLDETVHAPTGPDNMEFFLLELSSMLSELECPTDALTRGPVVERFQSTENRTKLLSFLIGHMKCARLTALNRLQEEAFKYKSDEVLHLENAFAAVGVNQLSADMTAKKVFSTLKDLVEKQINKCKEKPRPLFTASVSETQWEKIAAINEKLIQEYRTRILLLLKRLDITIQSFTWSDRIKKMQDKLHEIYRPQREQIMLTSNVGMDDLLAATNSLLTVDKIISEKERKRTASRLNKVLMTDRPGDRGGRPSELRAPPPEMPAWIKDRVPDRGGRQRGGYRDSGGRGHRGSSGGYQGSGNSQDIYSGGGYQSGNGYYQNSGGYQGGGGYYGGYGGGGFKSGGRGGGFESQVMREYEGYHNQSYGGRRGGDRRGRGGYDGQRGYR</sequence>
<proteinExistence type="inferred from homology"/>